<dbReference type="EMBL" id="JADILX010000045">
    <property type="protein sequence ID" value="MBO8485273.1"/>
    <property type="molecule type" value="Genomic_DNA"/>
</dbReference>
<organism evidence="1 2">
    <name type="scientific">Candidatus Cryptobacteroides excrementavium</name>
    <dbReference type="NCBI Taxonomy" id="2840759"/>
    <lineage>
        <taxon>Bacteria</taxon>
        <taxon>Pseudomonadati</taxon>
        <taxon>Bacteroidota</taxon>
        <taxon>Bacteroidia</taxon>
        <taxon>Bacteroidales</taxon>
        <taxon>Candidatus Cryptobacteroides</taxon>
    </lineage>
</organism>
<accession>A0A9D9J1A4</accession>
<reference evidence="1" key="2">
    <citation type="journal article" date="2021" name="PeerJ">
        <title>Extensive microbial diversity within the chicken gut microbiome revealed by metagenomics and culture.</title>
        <authorList>
            <person name="Gilroy R."/>
            <person name="Ravi A."/>
            <person name="Getino M."/>
            <person name="Pursley I."/>
            <person name="Horton D.L."/>
            <person name="Alikhan N.F."/>
            <person name="Baker D."/>
            <person name="Gharbi K."/>
            <person name="Hall N."/>
            <person name="Watson M."/>
            <person name="Adriaenssens E.M."/>
            <person name="Foster-Nyarko E."/>
            <person name="Jarju S."/>
            <person name="Secka A."/>
            <person name="Antonio M."/>
            <person name="Oren A."/>
            <person name="Chaudhuri R.R."/>
            <person name="La Ragione R."/>
            <person name="Hildebrand F."/>
            <person name="Pallen M.J."/>
        </authorList>
    </citation>
    <scope>NUCLEOTIDE SEQUENCE</scope>
    <source>
        <strain evidence="1">B2-16538</strain>
    </source>
</reference>
<dbReference type="AlphaFoldDB" id="A0A9D9J1A4"/>
<reference evidence="1" key="1">
    <citation type="submission" date="2020-10" db="EMBL/GenBank/DDBJ databases">
        <authorList>
            <person name="Gilroy R."/>
        </authorList>
    </citation>
    <scope>NUCLEOTIDE SEQUENCE</scope>
    <source>
        <strain evidence="1">B2-16538</strain>
    </source>
</reference>
<gene>
    <name evidence="1" type="ORF">IAB78_02490</name>
</gene>
<name>A0A9D9J1A4_9BACT</name>
<dbReference type="Proteomes" id="UP000823750">
    <property type="component" value="Unassembled WGS sequence"/>
</dbReference>
<sequence length="156" mass="17806">TVNIDLNWLLTGGYGIDMFMIPGLTGLFGIRSQNYAGYVPLFDLGSPGAAREPIPEDGEYTYTSSSQDIDRDETDTIFNITDDRLTGITGKVPVYTVYTEYTVYRTITNYDNYTENGGERLYSDYTEKVLSSIETNREPAYDYIIEYSISYYRETE</sequence>
<comment type="caution">
    <text evidence="1">The sequence shown here is derived from an EMBL/GenBank/DDBJ whole genome shotgun (WGS) entry which is preliminary data.</text>
</comment>
<proteinExistence type="predicted"/>
<evidence type="ECO:0000313" key="1">
    <source>
        <dbReference type="EMBL" id="MBO8485273.1"/>
    </source>
</evidence>
<feature type="non-terminal residue" evidence="1">
    <location>
        <position position="1"/>
    </location>
</feature>
<protein>
    <submittedName>
        <fullName evidence="1">Uncharacterized protein</fullName>
    </submittedName>
</protein>
<evidence type="ECO:0000313" key="2">
    <source>
        <dbReference type="Proteomes" id="UP000823750"/>
    </source>
</evidence>